<dbReference type="InterPro" id="IPR052050">
    <property type="entry name" value="SecEffector_AnkRepeat"/>
</dbReference>
<dbReference type="PANTHER" id="PTHR46586">
    <property type="entry name" value="ANKYRIN REPEAT-CONTAINING PROTEIN"/>
    <property type="match status" value="1"/>
</dbReference>
<sequence>MLRLNTSWQYWRGKLRSHPLPLGGHEGIAAYLRQSGICAAVSPNIIEKACRAGRLDLVQEYDRFLQASSQVAQVALNASICLGHLDIIQWIRSRFWERVTEPVSLCEAAAFGRLNVLQWFHDNGEGDWTRDLMECAAEHGQSKILQWLQLYRSEGCTSSAMDSAACNGYLETVMWLHTNRSEGCTAKAMDDAARGGHLEMVKWLHMNRSECCTTQAMDLAAKNGHLEILQWLHVHRTDAFTAQAIEGAVSYGHLGVTQWLCSKRPGLLTTGPLQAAIFYGNFAITAYLYPHFDRGLGSDIVLKAAVCGHVPMLQWLCERFPGQVDYRQIRTIATRYRKCPRVEERLASIA</sequence>
<accession>A0A8K1CM45</accession>
<evidence type="ECO:0000313" key="2">
    <source>
        <dbReference type="Proteomes" id="UP000794436"/>
    </source>
</evidence>
<dbReference type="Gene3D" id="1.25.40.20">
    <property type="entry name" value="Ankyrin repeat-containing domain"/>
    <property type="match status" value="1"/>
</dbReference>
<dbReference type="InterPro" id="IPR036770">
    <property type="entry name" value="Ankyrin_rpt-contain_sf"/>
</dbReference>
<evidence type="ECO:0000313" key="1">
    <source>
        <dbReference type="EMBL" id="TMW66052.1"/>
    </source>
</evidence>
<dbReference type="Pfam" id="PF13637">
    <property type="entry name" value="Ank_4"/>
    <property type="match status" value="1"/>
</dbReference>
<dbReference type="SUPFAM" id="SSF48403">
    <property type="entry name" value="Ankyrin repeat"/>
    <property type="match status" value="1"/>
</dbReference>
<keyword evidence="2" id="KW-1185">Reference proteome</keyword>
<name>A0A8K1CM45_PYTOL</name>
<dbReference type="InterPro" id="IPR002110">
    <property type="entry name" value="Ankyrin_rpt"/>
</dbReference>
<organism evidence="1 2">
    <name type="scientific">Pythium oligandrum</name>
    <name type="common">Mycoparasitic fungus</name>
    <dbReference type="NCBI Taxonomy" id="41045"/>
    <lineage>
        <taxon>Eukaryota</taxon>
        <taxon>Sar</taxon>
        <taxon>Stramenopiles</taxon>
        <taxon>Oomycota</taxon>
        <taxon>Peronosporomycetes</taxon>
        <taxon>Pythiales</taxon>
        <taxon>Pythiaceae</taxon>
        <taxon>Pythium</taxon>
    </lineage>
</organism>
<dbReference type="AlphaFoldDB" id="A0A8K1CM45"/>
<dbReference type="PANTHER" id="PTHR46586:SF3">
    <property type="entry name" value="ANKYRIN REPEAT-CONTAINING PROTEIN"/>
    <property type="match status" value="1"/>
</dbReference>
<dbReference type="EMBL" id="SPLM01000036">
    <property type="protein sequence ID" value="TMW66052.1"/>
    <property type="molecule type" value="Genomic_DNA"/>
</dbReference>
<gene>
    <name evidence="1" type="ORF">Poli38472_003817</name>
</gene>
<protein>
    <recommendedName>
        <fullName evidence="3">Ankyrin repeat-containing domain</fullName>
    </recommendedName>
</protein>
<dbReference type="Proteomes" id="UP000794436">
    <property type="component" value="Unassembled WGS sequence"/>
</dbReference>
<reference evidence="1" key="1">
    <citation type="submission" date="2019-03" db="EMBL/GenBank/DDBJ databases">
        <title>Long read genome sequence of the mycoparasitic Pythium oligandrum ATCC 38472 isolated from sugarbeet rhizosphere.</title>
        <authorList>
            <person name="Gaulin E."/>
        </authorList>
    </citation>
    <scope>NUCLEOTIDE SEQUENCE</scope>
    <source>
        <strain evidence="1">ATCC 38472_TT</strain>
    </source>
</reference>
<comment type="caution">
    <text evidence="1">The sequence shown here is derived from an EMBL/GenBank/DDBJ whole genome shotgun (WGS) entry which is preliminary data.</text>
</comment>
<dbReference type="OrthoDB" id="88476at2759"/>
<evidence type="ECO:0008006" key="3">
    <source>
        <dbReference type="Google" id="ProtNLM"/>
    </source>
</evidence>
<proteinExistence type="predicted"/>